<proteinExistence type="predicted"/>
<dbReference type="AlphaFoldDB" id="A0A133ZGJ2"/>
<organism evidence="1 2">
    <name type="scientific">Lachnoanaerobaculum saburreum</name>
    <dbReference type="NCBI Taxonomy" id="467210"/>
    <lineage>
        <taxon>Bacteria</taxon>
        <taxon>Bacillati</taxon>
        <taxon>Bacillota</taxon>
        <taxon>Clostridia</taxon>
        <taxon>Lachnospirales</taxon>
        <taxon>Lachnospiraceae</taxon>
        <taxon>Lachnoanaerobaculum</taxon>
    </lineage>
</organism>
<protein>
    <submittedName>
        <fullName evidence="1">Uncharacterized protein</fullName>
    </submittedName>
</protein>
<sequence length="63" mass="7706">MKKEEVISQLNDLWEHCHSMIDRSDKDCVWSKDVRALEEAIRIIQNVKVRSFSKKRRSYERRK</sequence>
<dbReference type="EMBL" id="LSDA01000126">
    <property type="protein sequence ID" value="KXB54521.1"/>
    <property type="molecule type" value="Genomic_DNA"/>
</dbReference>
<name>A0A133ZGJ2_9FIRM</name>
<dbReference type="STRING" id="467210.HMPREF1866_02373"/>
<dbReference type="Proteomes" id="UP000070394">
    <property type="component" value="Unassembled WGS sequence"/>
</dbReference>
<dbReference type="RefSeq" id="WP_060931961.1">
    <property type="nucleotide sequence ID" value="NZ_KQ959842.1"/>
</dbReference>
<evidence type="ECO:0000313" key="1">
    <source>
        <dbReference type="EMBL" id="KXB54521.1"/>
    </source>
</evidence>
<reference evidence="2" key="1">
    <citation type="submission" date="2016-01" db="EMBL/GenBank/DDBJ databases">
        <authorList>
            <person name="Mitreva M."/>
            <person name="Pepin K.H."/>
            <person name="Mihindukulasuriya K.A."/>
            <person name="Fulton R."/>
            <person name="Fronick C."/>
            <person name="O'Laughlin M."/>
            <person name="Miner T."/>
            <person name="Herter B."/>
            <person name="Rosa B.A."/>
            <person name="Cordes M."/>
            <person name="Tomlinson C."/>
            <person name="Wollam A."/>
            <person name="Palsikar V.B."/>
            <person name="Mardis E.R."/>
            <person name="Wilson R.K."/>
        </authorList>
    </citation>
    <scope>NUCLEOTIDE SEQUENCE [LARGE SCALE GENOMIC DNA]</scope>
    <source>
        <strain evidence="2">DNF00896</strain>
    </source>
</reference>
<evidence type="ECO:0000313" key="2">
    <source>
        <dbReference type="Proteomes" id="UP000070394"/>
    </source>
</evidence>
<keyword evidence="2" id="KW-1185">Reference proteome</keyword>
<dbReference type="OrthoDB" id="1430786at1239"/>
<comment type="caution">
    <text evidence="1">The sequence shown here is derived from an EMBL/GenBank/DDBJ whole genome shotgun (WGS) entry which is preliminary data.</text>
</comment>
<gene>
    <name evidence="1" type="ORF">HMPREF1866_02373</name>
</gene>
<dbReference type="PATRIC" id="fig|467210.3.peg.2352"/>
<accession>A0A133ZGJ2</accession>